<dbReference type="InterPro" id="IPR011006">
    <property type="entry name" value="CheY-like_superfamily"/>
</dbReference>
<proteinExistence type="predicted"/>
<dbReference type="PROSITE" id="PS50110">
    <property type="entry name" value="RESPONSE_REGULATORY"/>
    <property type="match status" value="1"/>
</dbReference>
<organism evidence="3 4">
    <name type="scientific">Limnoglobus roseus</name>
    <dbReference type="NCBI Taxonomy" id="2598579"/>
    <lineage>
        <taxon>Bacteria</taxon>
        <taxon>Pseudomonadati</taxon>
        <taxon>Planctomycetota</taxon>
        <taxon>Planctomycetia</taxon>
        <taxon>Gemmatales</taxon>
        <taxon>Gemmataceae</taxon>
        <taxon>Limnoglobus</taxon>
    </lineage>
</organism>
<dbReference type="SUPFAM" id="SSF52172">
    <property type="entry name" value="CheY-like"/>
    <property type="match status" value="1"/>
</dbReference>
<dbReference type="InterPro" id="IPR001789">
    <property type="entry name" value="Sig_transdc_resp-reg_receiver"/>
</dbReference>
<dbReference type="RefSeq" id="WP_149114860.1">
    <property type="nucleotide sequence ID" value="NZ_CP042425.1"/>
</dbReference>
<dbReference type="InterPro" id="IPR052048">
    <property type="entry name" value="ST_Response_Regulator"/>
</dbReference>
<name>A0A5C1ASG4_9BACT</name>
<evidence type="ECO:0000313" key="3">
    <source>
        <dbReference type="EMBL" id="QEL20582.1"/>
    </source>
</evidence>
<evidence type="ECO:0000256" key="1">
    <source>
        <dbReference type="PROSITE-ProRule" id="PRU00169"/>
    </source>
</evidence>
<dbReference type="GO" id="GO:0000160">
    <property type="term" value="P:phosphorelay signal transduction system"/>
    <property type="evidence" value="ECO:0007669"/>
    <property type="project" value="InterPro"/>
</dbReference>
<dbReference type="KEGG" id="lrs:PX52LOC_07687"/>
<reference evidence="4" key="1">
    <citation type="submission" date="2019-08" db="EMBL/GenBank/DDBJ databases">
        <title>Limnoglobus roseus gen. nov., sp. nov., a novel freshwater planctomycete with a giant genome from the family Gemmataceae.</title>
        <authorList>
            <person name="Kulichevskaya I.S."/>
            <person name="Naumoff D.G."/>
            <person name="Miroshnikov K."/>
            <person name="Ivanova A."/>
            <person name="Philippov D.A."/>
            <person name="Hakobyan A."/>
            <person name="Rijpstra I.C."/>
            <person name="Sinninghe Damste J.S."/>
            <person name="Liesack W."/>
            <person name="Dedysh S.N."/>
        </authorList>
    </citation>
    <scope>NUCLEOTIDE SEQUENCE [LARGE SCALE GENOMIC DNA]</scope>
    <source>
        <strain evidence="4">PX52</strain>
    </source>
</reference>
<gene>
    <name evidence="3" type="ORF">PX52LOC_07687</name>
</gene>
<dbReference type="SMART" id="SM00448">
    <property type="entry name" value="REC"/>
    <property type="match status" value="1"/>
</dbReference>
<accession>A0A5C1ASG4</accession>
<dbReference type="Proteomes" id="UP000324974">
    <property type="component" value="Chromosome"/>
</dbReference>
<protein>
    <submittedName>
        <fullName evidence="3">Response regulator</fullName>
    </submittedName>
</protein>
<dbReference type="Gene3D" id="3.40.50.2300">
    <property type="match status" value="1"/>
</dbReference>
<feature type="modified residue" description="4-aspartylphosphate" evidence="1">
    <location>
        <position position="57"/>
    </location>
</feature>
<evidence type="ECO:0000313" key="4">
    <source>
        <dbReference type="Proteomes" id="UP000324974"/>
    </source>
</evidence>
<dbReference type="Pfam" id="PF00072">
    <property type="entry name" value="Response_reg"/>
    <property type="match status" value="1"/>
</dbReference>
<keyword evidence="4" id="KW-1185">Reference proteome</keyword>
<dbReference type="EMBL" id="CP042425">
    <property type="protein sequence ID" value="QEL20582.1"/>
    <property type="molecule type" value="Genomic_DNA"/>
</dbReference>
<dbReference type="PANTHER" id="PTHR43228:SF1">
    <property type="entry name" value="TWO-COMPONENT RESPONSE REGULATOR ARR22"/>
    <property type="match status" value="1"/>
</dbReference>
<keyword evidence="1" id="KW-0597">Phosphoprotein</keyword>
<dbReference type="OrthoDB" id="9813953at2"/>
<evidence type="ECO:0000259" key="2">
    <source>
        <dbReference type="PROSITE" id="PS50110"/>
    </source>
</evidence>
<sequence>MAALKTLIVDDSGIMRKMVMNTLGEANLAEFDFVEAEDGQSALTKLKDSKFDLAFVDWNMPNMTGIDMIKAVRKLERANDDDPLVLVMITSEKTMGKMQEALDVARADHFISKPFTTEEFQVKLKKVIEKAQMLRMRRNRVQVQVAAEAEPAKKGWGWFN</sequence>
<dbReference type="AlphaFoldDB" id="A0A5C1ASG4"/>
<dbReference type="PANTHER" id="PTHR43228">
    <property type="entry name" value="TWO-COMPONENT RESPONSE REGULATOR"/>
    <property type="match status" value="1"/>
</dbReference>
<feature type="domain" description="Response regulatory" evidence="2">
    <location>
        <begin position="5"/>
        <end position="128"/>
    </location>
</feature>